<sequence length="224" mass="25576">MSSCNAEAIAAAFEFGVDKKGLPSFSPSRLFIWYHAREKSSDPSAVLKNKGCSMRDAIKSLDFAAHGVCPEEDWPFKECKYDHKTRLFAPNERAARKPPVRAAKHAHDHTASRYYTFSEPNLRKKLIQCLDNGYPIVFGMKTYGLLSTKNIDSNGEGLRVPTSRDQKKDEGRHGVMMVGYVESDRVFLVRNSWGTKFGKRGYFLMPYDYLEHCQNFWTIRVDSS</sequence>
<dbReference type="SUPFAM" id="SSF54001">
    <property type="entry name" value="Cysteine proteinases"/>
    <property type="match status" value="1"/>
</dbReference>
<gene>
    <name evidence="3" type="ORF">B0H16DRAFT_1677792</name>
</gene>
<comment type="similarity">
    <text evidence="1">Belongs to the peptidase C1 family.</text>
</comment>
<dbReference type="CDD" id="cd02619">
    <property type="entry name" value="Peptidase_C1"/>
    <property type="match status" value="1"/>
</dbReference>
<dbReference type="Gene3D" id="3.90.70.10">
    <property type="entry name" value="Cysteine proteinases"/>
    <property type="match status" value="1"/>
</dbReference>
<dbReference type="InterPro" id="IPR000668">
    <property type="entry name" value="Peptidase_C1A_C"/>
</dbReference>
<dbReference type="InterPro" id="IPR038765">
    <property type="entry name" value="Papain-like_cys_pep_sf"/>
</dbReference>
<dbReference type="PANTHER" id="PTHR12411">
    <property type="entry name" value="CYSTEINE PROTEASE FAMILY C1-RELATED"/>
    <property type="match status" value="1"/>
</dbReference>
<dbReference type="GO" id="GO:0006508">
    <property type="term" value="P:proteolysis"/>
    <property type="evidence" value="ECO:0007669"/>
    <property type="project" value="InterPro"/>
</dbReference>
<protein>
    <recommendedName>
        <fullName evidence="2">Peptidase C1A papain C-terminal domain-containing protein</fullName>
    </recommendedName>
</protein>
<dbReference type="Pfam" id="PF00112">
    <property type="entry name" value="Peptidase_C1"/>
    <property type="match status" value="1"/>
</dbReference>
<evidence type="ECO:0000259" key="2">
    <source>
        <dbReference type="Pfam" id="PF00112"/>
    </source>
</evidence>
<name>A0AAD7MLA2_9AGAR</name>
<comment type="caution">
    <text evidence="3">The sequence shown here is derived from an EMBL/GenBank/DDBJ whole genome shotgun (WGS) entry which is preliminary data.</text>
</comment>
<dbReference type="GO" id="GO:0008234">
    <property type="term" value="F:cysteine-type peptidase activity"/>
    <property type="evidence" value="ECO:0007669"/>
    <property type="project" value="InterPro"/>
</dbReference>
<evidence type="ECO:0000313" key="4">
    <source>
        <dbReference type="Proteomes" id="UP001215598"/>
    </source>
</evidence>
<dbReference type="EMBL" id="JARKIB010000217">
    <property type="protein sequence ID" value="KAJ7722714.1"/>
    <property type="molecule type" value="Genomic_DNA"/>
</dbReference>
<reference evidence="3" key="1">
    <citation type="submission" date="2023-03" db="EMBL/GenBank/DDBJ databases">
        <title>Massive genome expansion in bonnet fungi (Mycena s.s.) driven by repeated elements and novel gene families across ecological guilds.</title>
        <authorList>
            <consortium name="Lawrence Berkeley National Laboratory"/>
            <person name="Harder C.B."/>
            <person name="Miyauchi S."/>
            <person name="Viragh M."/>
            <person name="Kuo A."/>
            <person name="Thoen E."/>
            <person name="Andreopoulos B."/>
            <person name="Lu D."/>
            <person name="Skrede I."/>
            <person name="Drula E."/>
            <person name="Henrissat B."/>
            <person name="Morin E."/>
            <person name="Kohler A."/>
            <person name="Barry K."/>
            <person name="LaButti K."/>
            <person name="Morin E."/>
            <person name="Salamov A."/>
            <person name="Lipzen A."/>
            <person name="Mereny Z."/>
            <person name="Hegedus B."/>
            <person name="Baldrian P."/>
            <person name="Stursova M."/>
            <person name="Weitz H."/>
            <person name="Taylor A."/>
            <person name="Grigoriev I.V."/>
            <person name="Nagy L.G."/>
            <person name="Martin F."/>
            <person name="Kauserud H."/>
        </authorList>
    </citation>
    <scope>NUCLEOTIDE SEQUENCE</scope>
    <source>
        <strain evidence="3">CBHHK182m</strain>
    </source>
</reference>
<evidence type="ECO:0000313" key="3">
    <source>
        <dbReference type="EMBL" id="KAJ7722714.1"/>
    </source>
</evidence>
<organism evidence="3 4">
    <name type="scientific">Mycena metata</name>
    <dbReference type="NCBI Taxonomy" id="1033252"/>
    <lineage>
        <taxon>Eukaryota</taxon>
        <taxon>Fungi</taxon>
        <taxon>Dikarya</taxon>
        <taxon>Basidiomycota</taxon>
        <taxon>Agaricomycotina</taxon>
        <taxon>Agaricomycetes</taxon>
        <taxon>Agaricomycetidae</taxon>
        <taxon>Agaricales</taxon>
        <taxon>Marasmiineae</taxon>
        <taxon>Mycenaceae</taxon>
        <taxon>Mycena</taxon>
    </lineage>
</organism>
<dbReference type="AlphaFoldDB" id="A0AAD7MLA2"/>
<dbReference type="InterPro" id="IPR013128">
    <property type="entry name" value="Peptidase_C1A"/>
</dbReference>
<accession>A0AAD7MLA2</accession>
<keyword evidence="4" id="KW-1185">Reference proteome</keyword>
<dbReference type="Proteomes" id="UP001215598">
    <property type="component" value="Unassembled WGS sequence"/>
</dbReference>
<proteinExistence type="inferred from homology"/>
<evidence type="ECO:0000256" key="1">
    <source>
        <dbReference type="ARBA" id="ARBA00008455"/>
    </source>
</evidence>
<feature type="domain" description="Peptidase C1A papain C-terminal" evidence="2">
    <location>
        <begin position="48"/>
        <end position="213"/>
    </location>
</feature>